<dbReference type="Gene3D" id="2.60.120.10">
    <property type="entry name" value="Jelly Rolls"/>
    <property type="match status" value="1"/>
</dbReference>
<name>A0A1G9AV28_9BACI</name>
<dbReference type="PIRSF" id="PIRSF019307">
    <property type="entry name" value="UCP019307"/>
    <property type="match status" value="1"/>
</dbReference>
<dbReference type="PANTHER" id="PTHR36448:SF2">
    <property type="entry name" value="CUPIN TYPE-1 DOMAIN-CONTAINING PROTEIN"/>
    <property type="match status" value="1"/>
</dbReference>
<dbReference type="OrthoDB" id="9791759at2"/>
<evidence type="ECO:0000313" key="3">
    <source>
        <dbReference type="Proteomes" id="UP000198694"/>
    </source>
</evidence>
<organism evidence="2 3">
    <name type="scientific">Sediminibacillus albus</name>
    <dbReference type="NCBI Taxonomy" id="407036"/>
    <lineage>
        <taxon>Bacteria</taxon>
        <taxon>Bacillati</taxon>
        <taxon>Bacillota</taxon>
        <taxon>Bacilli</taxon>
        <taxon>Bacillales</taxon>
        <taxon>Bacillaceae</taxon>
        <taxon>Sediminibacillus</taxon>
    </lineage>
</organism>
<protein>
    <submittedName>
        <fullName evidence="2">Uncharacterized protein YjlB</fullName>
    </submittedName>
</protein>
<gene>
    <name evidence="2" type="ORF">SAMN05216243_2713</name>
</gene>
<feature type="domain" description="Cupin type-2" evidence="1">
    <location>
        <begin position="58"/>
        <end position="106"/>
    </location>
</feature>
<dbReference type="PANTHER" id="PTHR36448">
    <property type="entry name" value="BLR7373 PROTEIN"/>
    <property type="match status" value="1"/>
</dbReference>
<dbReference type="EMBL" id="FNFL01000004">
    <property type="protein sequence ID" value="SDK30530.1"/>
    <property type="molecule type" value="Genomic_DNA"/>
</dbReference>
<dbReference type="Pfam" id="PF07883">
    <property type="entry name" value="Cupin_2"/>
    <property type="match status" value="1"/>
</dbReference>
<sequence length="168" mass="18597">MPGERIATFIFADDGRIPNNQDLPLLVYPQVLLDRIVDCEMIFNGNNWKNSWTGSVFDYHHFHSNTHEVLGVISGHATLTFGGERGKDLKVAAGDVVVIPAGVGHKKVEASNDFKVVGAYPEGRGHDLLTGKPEERDQALKNIKELPIPNKDPVFAEDGPLLELWMKN</sequence>
<dbReference type="InterPro" id="IPR013096">
    <property type="entry name" value="Cupin_2"/>
</dbReference>
<dbReference type="InterPro" id="IPR014710">
    <property type="entry name" value="RmlC-like_jellyroll"/>
</dbReference>
<evidence type="ECO:0000313" key="2">
    <source>
        <dbReference type="EMBL" id="SDK30530.1"/>
    </source>
</evidence>
<dbReference type="SUPFAM" id="SSF51182">
    <property type="entry name" value="RmlC-like cupins"/>
    <property type="match status" value="1"/>
</dbReference>
<evidence type="ECO:0000259" key="1">
    <source>
        <dbReference type="Pfam" id="PF07883"/>
    </source>
</evidence>
<dbReference type="InterPro" id="IPR047121">
    <property type="entry name" value="YjiB-like"/>
</dbReference>
<proteinExistence type="predicted"/>
<dbReference type="InterPro" id="IPR011051">
    <property type="entry name" value="RmlC_Cupin_sf"/>
</dbReference>
<dbReference type="Proteomes" id="UP000198694">
    <property type="component" value="Unassembled WGS sequence"/>
</dbReference>
<accession>A0A1G9AV28</accession>
<reference evidence="2 3" key="1">
    <citation type="submission" date="2016-10" db="EMBL/GenBank/DDBJ databases">
        <authorList>
            <person name="de Groot N.N."/>
        </authorList>
    </citation>
    <scope>NUCLEOTIDE SEQUENCE [LARGE SCALE GENOMIC DNA]</scope>
    <source>
        <strain evidence="2 3">CGMCC 1.6502</strain>
    </source>
</reference>
<dbReference type="RefSeq" id="WP_093215187.1">
    <property type="nucleotide sequence ID" value="NZ_FNFL01000004.1"/>
</dbReference>
<dbReference type="InterPro" id="IPR014500">
    <property type="entry name" value="UCP019307_cupin"/>
</dbReference>
<dbReference type="CDD" id="cd02219">
    <property type="entry name" value="cupin_YjlB-like"/>
    <property type="match status" value="1"/>
</dbReference>
<dbReference type="AlphaFoldDB" id="A0A1G9AV28"/>
<keyword evidence="3" id="KW-1185">Reference proteome</keyword>